<feature type="region of interest" description="Disordered" evidence="4">
    <location>
        <begin position="207"/>
        <end position="246"/>
    </location>
</feature>
<name>A0A7K1LKU7_9MICC</name>
<feature type="domain" description="HTH gntR-type" evidence="5">
    <location>
        <begin position="8"/>
        <end position="75"/>
    </location>
</feature>
<evidence type="ECO:0000313" key="7">
    <source>
        <dbReference type="Proteomes" id="UP000462152"/>
    </source>
</evidence>
<dbReference type="InterPro" id="IPR036390">
    <property type="entry name" value="WH_DNA-bd_sf"/>
</dbReference>
<gene>
    <name evidence="6" type="ORF">GMA10_11475</name>
</gene>
<dbReference type="EMBL" id="WOGT01000009">
    <property type="protein sequence ID" value="MUN55821.1"/>
    <property type="molecule type" value="Genomic_DNA"/>
</dbReference>
<dbReference type="RefSeq" id="WP_129316345.1">
    <property type="nucleotide sequence ID" value="NZ_NOIQ01000024.1"/>
</dbReference>
<dbReference type="InterPro" id="IPR036388">
    <property type="entry name" value="WH-like_DNA-bd_sf"/>
</dbReference>
<sequence length="246" mass="27932">MDTVPQSRSGDITLLEKMRRQITNGRYGPGDLIPELTLAEEFGVSRTPIREALKQLQNEGLVEIRPRVGTFVRQPTRREIVELFELKESLEGLAAGLLARRGRVRELETLERNLMDSDRAAAEGDSQAYAELVHEFHWTLVRGADNRKLYETYERLMNQLAYHRIVVNTVARPERLKASDNEHHSVVEAIKSKDALDAEFTMRNHVRASSQAALRPIDEPQPARPGSIDDDAQENRRVEGGELRAC</sequence>
<feature type="compositionally biased region" description="Basic and acidic residues" evidence="4">
    <location>
        <begin position="233"/>
        <end position="246"/>
    </location>
</feature>
<dbReference type="PANTHER" id="PTHR43537:SF51">
    <property type="entry name" value="HTH-TYPE TRANSCRIPTIONAL REGULATOR LGOR-RELATED"/>
    <property type="match status" value="1"/>
</dbReference>
<evidence type="ECO:0000256" key="4">
    <source>
        <dbReference type="SAM" id="MobiDB-lite"/>
    </source>
</evidence>
<dbReference type="SMART" id="SM00345">
    <property type="entry name" value="HTH_GNTR"/>
    <property type="match status" value="1"/>
</dbReference>
<dbReference type="Pfam" id="PF07729">
    <property type="entry name" value="FCD"/>
    <property type="match status" value="1"/>
</dbReference>
<evidence type="ECO:0000313" key="6">
    <source>
        <dbReference type="EMBL" id="MUN55821.1"/>
    </source>
</evidence>
<dbReference type="AlphaFoldDB" id="A0A7K1LKU7"/>
<dbReference type="GO" id="GO:0003700">
    <property type="term" value="F:DNA-binding transcription factor activity"/>
    <property type="evidence" value="ECO:0007669"/>
    <property type="project" value="InterPro"/>
</dbReference>
<dbReference type="CDD" id="cd07377">
    <property type="entry name" value="WHTH_GntR"/>
    <property type="match status" value="1"/>
</dbReference>
<comment type="caution">
    <text evidence="6">The sequence shown here is derived from an EMBL/GenBank/DDBJ whole genome shotgun (WGS) entry which is preliminary data.</text>
</comment>
<dbReference type="Gene3D" id="1.10.10.10">
    <property type="entry name" value="Winged helix-like DNA-binding domain superfamily/Winged helix DNA-binding domain"/>
    <property type="match status" value="1"/>
</dbReference>
<accession>A0A7K1LKU7</accession>
<dbReference type="SMART" id="SM00895">
    <property type="entry name" value="FCD"/>
    <property type="match status" value="1"/>
</dbReference>
<evidence type="ECO:0000256" key="1">
    <source>
        <dbReference type="ARBA" id="ARBA00023015"/>
    </source>
</evidence>
<reference evidence="6 7" key="1">
    <citation type="submission" date="2019-12" db="EMBL/GenBank/DDBJ databases">
        <authorList>
            <person name="Li J."/>
            <person name="Shi Y."/>
            <person name="Xu G."/>
            <person name="Xiao D."/>
            <person name="Ran X."/>
        </authorList>
    </citation>
    <scope>NUCLEOTIDE SEQUENCE [LARGE SCALE GENOMIC DNA]</scope>
    <source>
        <strain evidence="6 7">JCM 15915</strain>
    </source>
</reference>
<dbReference type="OrthoDB" id="4164516at2"/>
<evidence type="ECO:0000256" key="3">
    <source>
        <dbReference type="ARBA" id="ARBA00023163"/>
    </source>
</evidence>
<keyword evidence="2" id="KW-0238">DNA-binding</keyword>
<dbReference type="Gene3D" id="1.20.120.530">
    <property type="entry name" value="GntR ligand-binding domain-like"/>
    <property type="match status" value="1"/>
</dbReference>
<evidence type="ECO:0000259" key="5">
    <source>
        <dbReference type="PROSITE" id="PS50949"/>
    </source>
</evidence>
<dbReference type="PANTHER" id="PTHR43537">
    <property type="entry name" value="TRANSCRIPTIONAL REGULATOR, GNTR FAMILY"/>
    <property type="match status" value="1"/>
</dbReference>
<dbReference type="SUPFAM" id="SSF48008">
    <property type="entry name" value="GntR ligand-binding domain-like"/>
    <property type="match status" value="1"/>
</dbReference>
<dbReference type="InterPro" id="IPR011711">
    <property type="entry name" value="GntR_C"/>
</dbReference>
<dbReference type="PRINTS" id="PR00035">
    <property type="entry name" value="HTHGNTR"/>
</dbReference>
<evidence type="ECO:0000256" key="2">
    <source>
        <dbReference type="ARBA" id="ARBA00023125"/>
    </source>
</evidence>
<dbReference type="Pfam" id="PF00392">
    <property type="entry name" value="GntR"/>
    <property type="match status" value="1"/>
</dbReference>
<keyword evidence="1" id="KW-0805">Transcription regulation</keyword>
<dbReference type="PROSITE" id="PS50949">
    <property type="entry name" value="HTH_GNTR"/>
    <property type="match status" value="1"/>
</dbReference>
<dbReference type="SUPFAM" id="SSF46785">
    <property type="entry name" value="Winged helix' DNA-binding domain"/>
    <property type="match status" value="1"/>
</dbReference>
<dbReference type="Proteomes" id="UP000462152">
    <property type="component" value="Unassembled WGS sequence"/>
</dbReference>
<keyword evidence="7" id="KW-1185">Reference proteome</keyword>
<organism evidence="6 7">
    <name type="scientific">Rothia koreensis</name>
    <dbReference type="NCBI Taxonomy" id="592378"/>
    <lineage>
        <taxon>Bacteria</taxon>
        <taxon>Bacillati</taxon>
        <taxon>Actinomycetota</taxon>
        <taxon>Actinomycetes</taxon>
        <taxon>Micrococcales</taxon>
        <taxon>Micrococcaceae</taxon>
        <taxon>Rothia</taxon>
    </lineage>
</organism>
<keyword evidence="3" id="KW-0804">Transcription</keyword>
<dbReference type="InterPro" id="IPR000524">
    <property type="entry name" value="Tscrpt_reg_HTH_GntR"/>
</dbReference>
<dbReference type="InterPro" id="IPR008920">
    <property type="entry name" value="TF_FadR/GntR_C"/>
</dbReference>
<dbReference type="GO" id="GO:0003677">
    <property type="term" value="F:DNA binding"/>
    <property type="evidence" value="ECO:0007669"/>
    <property type="project" value="UniProtKB-KW"/>
</dbReference>
<proteinExistence type="predicted"/>
<protein>
    <submittedName>
        <fullName evidence="6">FCD domain-containing protein</fullName>
    </submittedName>
</protein>